<protein>
    <submittedName>
        <fullName evidence="3">Glycosyltransferase family 2 protein</fullName>
    </submittedName>
</protein>
<evidence type="ECO:0000259" key="2">
    <source>
        <dbReference type="Pfam" id="PF00535"/>
    </source>
</evidence>
<keyword evidence="1" id="KW-0812">Transmembrane</keyword>
<gene>
    <name evidence="3" type="ORF">ENO26_06560</name>
</gene>
<dbReference type="PANTHER" id="PTHR43685:SF2">
    <property type="entry name" value="GLYCOSYLTRANSFERASE 2-LIKE DOMAIN-CONTAINING PROTEIN"/>
    <property type="match status" value="1"/>
</dbReference>
<dbReference type="Gene3D" id="3.90.550.10">
    <property type="entry name" value="Spore Coat Polysaccharide Biosynthesis Protein SpsA, Chain A"/>
    <property type="match status" value="1"/>
</dbReference>
<dbReference type="Pfam" id="PF00535">
    <property type="entry name" value="Glycos_transf_2"/>
    <property type="match status" value="1"/>
</dbReference>
<dbReference type="AlphaFoldDB" id="A0A7J2U386"/>
<proteinExistence type="predicted"/>
<organism evidence="3">
    <name type="scientific">Ignisphaera aggregans</name>
    <dbReference type="NCBI Taxonomy" id="334771"/>
    <lineage>
        <taxon>Archaea</taxon>
        <taxon>Thermoproteota</taxon>
        <taxon>Thermoprotei</taxon>
        <taxon>Desulfurococcales</taxon>
        <taxon>Desulfurococcaceae</taxon>
        <taxon>Ignisphaera</taxon>
    </lineage>
</organism>
<sequence>MLSEPSIGICILTYNSSTTIPYTLHFLLRQNYPKDKIFYLVVDGGSNDNTVEIVKNILSKHTINYQIIVVPHSNIPQARNICLDMLVRKNVSYVIFVDSDILLVPTNILSEVIKVAKQHPYAIIGANRSLKSFKDEQSMYSYINSLVTKEMKINIKLQDLKPTLCSGMDFTVIPFELAKKLRFNEKLNFREDRYYTMEAFKNGHTTFTYKIPDGVIDVNIVKEAKSDLYWRLSVREYFSDIFAKSLVEIIYVLGCGEGLKYRNLFSFIVKHCGNFFFFLSPFLAVLAAIQYNILLSILFTFIRIISLLGYVTYKHIQGYPTKKAIQNRLKFELFSVLLLFLTPETIPKAVRIHRLFKKHIAFTALS</sequence>
<dbReference type="GO" id="GO:0016740">
    <property type="term" value="F:transferase activity"/>
    <property type="evidence" value="ECO:0007669"/>
    <property type="project" value="UniProtKB-KW"/>
</dbReference>
<dbReference type="CDD" id="cd00761">
    <property type="entry name" value="Glyco_tranf_GTA_type"/>
    <property type="match status" value="1"/>
</dbReference>
<name>A0A7J2U386_9CREN</name>
<accession>A0A7J2U386</accession>
<dbReference type="EMBL" id="DSEU01000041">
    <property type="protein sequence ID" value="HEM67211.1"/>
    <property type="molecule type" value="Genomic_DNA"/>
</dbReference>
<keyword evidence="1" id="KW-0472">Membrane</keyword>
<feature type="transmembrane region" description="Helical" evidence="1">
    <location>
        <begin position="293"/>
        <end position="313"/>
    </location>
</feature>
<dbReference type="InterPro" id="IPR001173">
    <property type="entry name" value="Glyco_trans_2-like"/>
</dbReference>
<dbReference type="InterPro" id="IPR029044">
    <property type="entry name" value="Nucleotide-diphossugar_trans"/>
</dbReference>
<keyword evidence="1" id="KW-1133">Transmembrane helix</keyword>
<dbReference type="SUPFAM" id="SSF53448">
    <property type="entry name" value="Nucleotide-diphospho-sugar transferases"/>
    <property type="match status" value="1"/>
</dbReference>
<dbReference type="PANTHER" id="PTHR43685">
    <property type="entry name" value="GLYCOSYLTRANSFERASE"/>
    <property type="match status" value="1"/>
</dbReference>
<feature type="domain" description="Glycosyltransferase 2-like" evidence="2">
    <location>
        <begin position="9"/>
        <end position="157"/>
    </location>
</feature>
<evidence type="ECO:0000256" key="1">
    <source>
        <dbReference type="SAM" id="Phobius"/>
    </source>
</evidence>
<reference evidence="3" key="1">
    <citation type="journal article" date="2020" name="mSystems">
        <title>Genome- and Community-Level Interaction Insights into Carbon Utilization and Element Cycling Functions of Hydrothermarchaeota in Hydrothermal Sediment.</title>
        <authorList>
            <person name="Zhou Z."/>
            <person name="Liu Y."/>
            <person name="Xu W."/>
            <person name="Pan J."/>
            <person name="Luo Z.H."/>
            <person name="Li M."/>
        </authorList>
    </citation>
    <scope>NUCLEOTIDE SEQUENCE [LARGE SCALE GENOMIC DNA]</scope>
    <source>
        <strain evidence="3">SpSt-125</strain>
    </source>
</reference>
<comment type="caution">
    <text evidence="3">The sequence shown here is derived from an EMBL/GenBank/DDBJ whole genome shotgun (WGS) entry which is preliminary data.</text>
</comment>
<keyword evidence="3" id="KW-0808">Transferase</keyword>
<evidence type="ECO:0000313" key="3">
    <source>
        <dbReference type="EMBL" id="HEM67211.1"/>
    </source>
</evidence>
<dbReference type="InterPro" id="IPR050834">
    <property type="entry name" value="Glycosyltransf_2"/>
</dbReference>